<gene>
    <name evidence="4" type="ORF">ONB1V03_LOCUS12627</name>
</gene>
<name>A0A7R9QT98_9ACAR</name>
<feature type="region of interest" description="Disordered" evidence="2">
    <location>
        <begin position="41"/>
        <end position="71"/>
    </location>
</feature>
<feature type="compositionally biased region" description="Low complexity" evidence="2">
    <location>
        <begin position="662"/>
        <end position="679"/>
    </location>
</feature>
<dbReference type="EMBL" id="OC925193">
    <property type="protein sequence ID" value="CAD7655987.1"/>
    <property type="molecule type" value="Genomic_DNA"/>
</dbReference>
<protein>
    <recommendedName>
        <fullName evidence="3">UDENN domain-containing protein</fullName>
    </recommendedName>
</protein>
<evidence type="ECO:0000259" key="3">
    <source>
        <dbReference type="PROSITE" id="PS50211"/>
    </source>
</evidence>
<evidence type="ECO:0000256" key="2">
    <source>
        <dbReference type="SAM" id="MobiDB-lite"/>
    </source>
</evidence>
<organism evidence="4">
    <name type="scientific">Oppiella nova</name>
    <dbReference type="NCBI Taxonomy" id="334625"/>
    <lineage>
        <taxon>Eukaryota</taxon>
        <taxon>Metazoa</taxon>
        <taxon>Ecdysozoa</taxon>
        <taxon>Arthropoda</taxon>
        <taxon>Chelicerata</taxon>
        <taxon>Arachnida</taxon>
        <taxon>Acari</taxon>
        <taxon>Acariformes</taxon>
        <taxon>Sarcoptiformes</taxon>
        <taxon>Oribatida</taxon>
        <taxon>Brachypylina</taxon>
        <taxon>Oppioidea</taxon>
        <taxon>Oppiidae</taxon>
        <taxon>Oppiella</taxon>
    </lineage>
</organism>
<dbReference type="GO" id="GO:0005737">
    <property type="term" value="C:cytoplasm"/>
    <property type="evidence" value="ECO:0007669"/>
    <property type="project" value="TreeGrafter"/>
</dbReference>
<dbReference type="Pfam" id="PF09794">
    <property type="entry name" value="Avl9"/>
    <property type="match status" value="1"/>
</dbReference>
<evidence type="ECO:0000313" key="4">
    <source>
        <dbReference type="EMBL" id="CAD7655987.1"/>
    </source>
</evidence>
<sequence length="688" mass="77300">MSGHHKEAIVLHLIVVGFHHKKGCLVEYCYPPFATTAATDKDNTASDGNHSSQALDTTESNESEDTTKTSTTESIVLPHIWKTLPSLALPDGSHNYERDAIYFHLPDLSDHNRTIFGVSCYRQINANKLKARTSDVTRGTVQKSVVVLSRLPLYGLIEAKLEMITHAYFRELDFSKVSLLEETYHNLNAQLTPTLMASQELYVGLATRQLVHDFHHKIVVLFKLLLLERKVLFYKSPVKHLCVSILSLCSLMPGLIRQGLTHCSVSVHPKTSRQFSADVELSPAHKDSDEFFVLTTGAHSTRPTDLSIVDDTVNTITTDKKVNESTVTSDTTVKTELVDSSCVQTESKASIVTTNDSDDELLKEIDEVLSEKSSNSSSTKSSPHREVQHSQSIFYDREEPKPERVDKIADSSRVETPPILKLRDEDCGLPLEIFSCGAYLQPYLSLTYLDVLTDVRVRSCLIGATNFLFKQKKDIFDVIVELDGGKVDILDVELRKQLTLTTEDLRFADFLTKTVLSDGENGDIFVDGTGWEGSDEWIRYQFKAYLLHLLRSSEMDENTKDYQSFNTHFMSAWRTTHNYKMWNSVSHPSVFEVTCGHPFGGQLGINDMKLKLSQMFYSKADQNKRLNQTVMRTSKAMGGAVTTAKSTLSSAVTTFWNNWSTPKTSTTDSKQSDTQNTSQKRPEAETQL</sequence>
<dbReference type="PROSITE" id="PS50211">
    <property type="entry name" value="DENN"/>
    <property type="match status" value="1"/>
</dbReference>
<keyword evidence="5" id="KW-1185">Reference proteome</keyword>
<dbReference type="Proteomes" id="UP000728032">
    <property type="component" value="Unassembled WGS sequence"/>
</dbReference>
<proteinExistence type="inferred from homology"/>
<feature type="compositionally biased region" description="Basic and acidic residues" evidence="2">
    <location>
        <begin position="395"/>
        <end position="410"/>
    </location>
</feature>
<dbReference type="EMBL" id="CAJPVJ010010368">
    <property type="protein sequence ID" value="CAG2173174.1"/>
    <property type="molecule type" value="Genomic_DNA"/>
</dbReference>
<reference evidence="4" key="1">
    <citation type="submission" date="2020-11" db="EMBL/GenBank/DDBJ databases">
        <authorList>
            <person name="Tran Van P."/>
        </authorList>
    </citation>
    <scope>NUCLEOTIDE SEQUENCE</scope>
</reference>
<dbReference type="AlphaFoldDB" id="A0A7R9QT98"/>
<dbReference type="OrthoDB" id="26278at2759"/>
<dbReference type="PANTHER" id="PTHR31017:SF1">
    <property type="entry name" value="LATE SECRETORY PATHWAY PROTEIN AVL9 HOMOLOG"/>
    <property type="match status" value="1"/>
</dbReference>
<dbReference type="InterPro" id="IPR037516">
    <property type="entry name" value="Tripartite_DENN"/>
</dbReference>
<evidence type="ECO:0000256" key="1">
    <source>
        <dbReference type="ARBA" id="ARBA00038178"/>
    </source>
</evidence>
<feature type="domain" description="UDENN" evidence="3">
    <location>
        <begin position="11"/>
        <end position="434"/>
    </location>
</feature>
<accession>A0A7R9QT98</accession>
<comment type="similarity">
    <text evidence="1">Belongs to the AVL9 family.</text>
</comment>
<feature type="compositionally biased region" description="Low complexity" evidence="2">
    <location>
        <begin position="371"/>
        <end position="381"/>
    </location>
</feature>
<feature type="region of interest" description="Disordered" evidence="2">
    <location>
        <begin position="369"/>
        <end position="410"/>
    </location>
</feature>
<dbReference type="InterPro" id="IPR051731">
    <property type="entry name" value="DENND11/AVL9_GEFs"/>
</dbReference>
<dbReference type="PANTHER" id="PTHR31017">
    <property type="entry name" value="LATE SECRETORY PATHWAY PROTEIN AVL9-RELATED"/>
    <property type="match status" value="1"/>
</dbReference>
<feature type="region of interest" description="Disordered" evidence="2">
    <location>
        <begin position="662"/>
        <end position="688"/>
    </location>
</feature>
<dbReference type="InterPro" id="IPR018307">
    <property type="entry name" value="ABL9/DENND6_dom"/>
</dbReference>
<evidence type="ECO:0000313" key="5">
    <source>
        <dbReference type="Proteomes" id="UP000728032"/>
    </source>
</evidence>